<protein>
    <recommendedName>
        <fullName evidence="17">Flavohemoprotein</fullName>
    </recommendedName>
    <alternativeName>
        <fullName evidence="17">Flavohemoglobin</fullName>
    </alternativeName>
    <alternativeName>
        <fullName evidence="17">Hemoglobin-like protein</fullName>
    </alternativeName>
    <alternativeName>
        <fullName evidence="17">Nitric oxide dioxygenase</fullName>
        <shortName evidence="17">NO oxygenase</shortName>
        <shortName evidence="17">NOD</shortName>
        <ecNumber evidence="17">1.14.12.17</ecNumber>
    </alternativeName>
</protein>
<dbReference type="PRINTS" id="PR00410">
    <property type="entry name" value="PHEHYDRXLASE"/>
</dbReference>
<evidence type="ECO:0000256" key="17">
    <source>
        <dbReference type="HAMAP-Rule" id="MF_01252"/>
    </source>
</evidence>
<organism evidence="20 21">
    <name type="scientific">Photobacterium piscicola</name>
    <dbReference type="NCBI Taxonomy" id="1378299"/>
    <lineage>
        <taxon>Bacteria</taxon>
        <taxon>Pseudomonadati</taxon>
        <taxon>Pseudomonadota</taxon>
        <taxon>Gammaproteobacteria</taxon>
        <taxon>Vibrionales</taxon>
        <taxon>Vibrionaceae</taxon>
        <taxon>Photobacterium</taxon>
    </lineage>
</organism>
<evidence type="ECO:0000256" key="6">
    <source>
        <dbReference type="ARBA" id="ARBA00022621"/>
    </source>
</evidence>
<keyword evidence="5 17" id="KW-0349">Heme</keyword>
<evidence type="ECO:0000256" key="14">
    <source>
        <dbReference type="ARBA" id="ARBA00025094"/>
    </source>
</evidence>
<dbReference type="InterPro" id="IPR000971">
    <property type="entry name" value="Globin"/>
</dbReference>
<dbReference type="InterPro" id="IPR017927">
    <property type="entry name" value="FAD-bd_FR_type"/>
</dbReference>
<evidence type="ECO:0000256" key="16">
    <source>
        <dbReference type="ARBA" id="ARBA00049433"/>
    </source>
</evidence>
<dbReference type="EC" id="1.14.12.17" evidence="17"/>
<reference evidence="20 21" key="1">
    <citation type="submission" date="2024-01" db="EMBL/GenBank/DDBJ databases">
        <title>Active colonisers of the gastrointestinal tract of Atlantic salmon farmed in a warm water region.</title>
        <authorList>
            <person name="Bowman J.P."/>
        </authorList>
    </citation>
    <scope>NUCLEOTIDE SEQUENCE [LARGE SCALE GENOMIC DNA]</scope>
    <source>
        <strain evidence="20 21">S4MW1</strain>
    </source>
</reference>
<comment type="similarity">
    <text evidence="2 17">Belongs to the globin family. Two-domain flavohemoproteins subfamily.</text>
</comment>
<dbReference type="NCBIfam" id="NF009805">
    <property type="entry name" value="PRK13289.1"/>
    <property type="match status" value="1"/>
</dbReference>
<dbReference type="SUPFAM" id="SSF52343">
    <property type="entry name" value="Ferredoxin reductase-like, C-terminal NADP-linked domain"/>
    <property type="match status" value="1"/>
</dbReference>
<comment type="cofactor">
    <cofactor evidence="17">
        <name>FAD</name>
        <dbReference type="ChEBI" id="CHEBI:57692"/>
    </cofactor>
    <text evidence="17">Binds 1 FAD per subunit.</text>
</comment>
<dbReference type="Pfam" id="PF00970">
    <property type="entry name" value="FAD_binding_6"/>
    <property type="match status" value="1"/>
</dbReference>
<feature type="site" description="Influences the redox potential of the prosthetic heme and FAD groups" evidence="17">
    <location>
        <position position="400"/>
    </location>
</feature>
<dbReference type="SUPFAM" id="SSF63380">
    <property type="entry name" value="Riboflavin synthase domain-like"/>
    <property type="match status" value="1"/>
</dbReference>
<dbReference type="CDD" id="cd14776">
    <property type="entry name" value="HmpEc-globin-like"/>
    <property type="match status" value="1"/>
</dbReference>
<comment type="domain">
    <text evidence="17">Consists of two distinct domains; an N-terminal heme-containing oxygen-binding domain and a C-terminal reductase domain with binding sites for FAD and NAD(P)H.</text>
</comment>
<keyword evidence="21" id="KW-1185">Reference proteome</keyword>
<keyword evidence="10 17" id="KW-0521">NADP</keyword>
<feature type="region of interest" description="Reductase" evidence="17">
    <location>
        <begin position="161"/>
        <end position="408"/>
    </location>
</feature>
<dbReference type="InterPro" id="IPR001709">
    <property type="entry name" value="Flavoprot_Pyr_Nucl_cyt_Rdtase"/>
</dbReference>
<evidence type="ECO:0000313" key="20">
    <source>
        <dbReference type="EMBL" id="MEC6900474.1"/>
    </source>
</evidence>
<evidence type="ECO:0000313" key="21">
    <source>
        <dbReference type="Proteomes" id="UP001339429"/>
    </source>
</evidence>
<accession>A0ABU6LLS9</accession>
<dbReference type="InterPro" id="IPR008333">
    <property type="entry name" value="Cbr1-like_FAD-bd_dom"/>
</dbReference>
<keyword evidence="4 17" id="KW-0216">Detoxification</keyword>
<evidence type="ECO:0000256" key="3">
    <source>
        <dbReference type="ARBA" id="ARBA00022448"/>
    </source>
</evidence>
<dbReference type="InterPro" id="IPR023950">
    <property type="entry name" value="Hmp"/>
</dbReference>
<dbReference type="GO" id="GO:0008941">
    <property type="term" value="F:nitric oxide dioxygenase NAD(P)H activity"/>
    <property type="evidence" value="ECO:0007669"/>
    <property type="project" value="UniProtKB-EC"/>
</dbReference>
<dbReference type="SUPFAM" id="SSF46458">
    <property type="entry name" value="Globin-like"/>
    <property type="match status" value="1"/>
</dbReference>
<comment type="catalytic activity">
    <reaction evidence="16 17">
        <text>2 nitric oxide + NADPH + 2 O2 = 2 nitrate + NADP(+) + H(+)</text>
        <dbReference type="Rhea" id="RHEA:19465"/>
        <dbReference type="ChEBI" id="CHEBI:15378"/>
        <dbReference type="ChEBI" id="CHEBI:15379"/>
        <dbReference type="ChEBI" id="CHEBI:16480"/>
        <dbReference type="ChEBI" id="CHEBI:17632"/>
        <dbReference type="ChEBI" id="CHEBI:57783"/>
        <dbReference type="ChEBI" id="CHEBI:58349"/>
        <dbReference type="EC" id="1.14.12.17"/>
    </reaction>
</comment>
<keyword evidence="9 17" id="KW-0274">FAD</keyword>
<comment type="cofactor">
    <cofactor evidence="17">
        <name>heme b</name>
        <dbReference type="ChEBI" id="CHEBI:60344"/>
    </cofactor>
    <text evidence="17">Binds 1 heme b (iron(II)-protoporphyrin IX) group per subunit.</text>
</comment>
<feature type="site" description="Involved in heme-bound ligand stabilization and O-O bond activation" evidence="17">
    <location>
        <position position="37"/>
    </location>
</feature>
<evidence type="ECO:0000256" key="7">
    <source>
        <dbReference type="ARBA" id="ARBA00022630"/>
    </source>
</evidence>
<evidence type="ECO:0000256" key="10">
    <source>
        <dbReference type="ARBA" id="ARBA00022857"/>
    </source>
</evidence>
<evidence type="ECO:0000256" key="1">
    <source>
        <dbReference type="ARBA" id="ARBA00006401"/>
    </source>
</evidence>
<dbReference type="InterPro" id="IPR039261">
    <property type="entry name" value="FNR_nucleotide-bd"/>
</dbReference>
<dbReference type="Pfam" id="PF00175">
    <property type="entry name" value="NAD_binding_1"/>
    <property type="match status" value="1"/>
</dbReference>
<evidence type="ECO:0000259" key="18">
    <source>
        <dbReference type="PROSITE" id="PS01033"/>
    </source>
</evidence>
<evidence type="ECO:0000256" key="9">
    <source>
        <dbReference type="ARBA" id="ARBA00022827"/>
    </source>
</evidence>
<evidence type="ECO:0000256" key="15">
    <source>
        <dbReference type="ARBA" id="ARBA00048649"/>
    </source>
</evidence>
<keyword evidence="12 17" id="KW-0408">Iron</keyword>
<keyword evidence="6 17" id="KW-0561">Oxygen transport</keyword>
<dbReference type="InterPro" id="IPR001433">
    <property type="entry name" value="OxRdtase_FAD/NAD-bd"/>
</dbReference>
<feature type="active site" description="Charge relay system" evidence="17">
    <location>
        <position position="109"/>
    </location>
</feature>
<dbReference type="Gene3D" id="3.40.50.80">
    <property type="entry name" value="Nucleotide-binding domain of ferredoxin-NADP reductase (FNR) module"/>
    <property type="match status" value="1"/>
</dbReference>
<dbReference type="RefSeq" id="WP_327780195.1">
    <property type="nucleotide sequence ID" value="NZ_JAYXUD010000022.1"/>
</dbReference>
<comment type="catalytic activity">
    <reaction evidence="15 17">
        <text>2 nitric oxide + NADH + 2 O2 = 2 nitrate + NAD(+) + H(+)</text>
        <dbReference type="Rhea" id="RHEA:19469"/>
        <dbReference type="ChEBI" id="CHEBI:15378"/>
        <dbReference type="ChEBI" id="CHEBI:15379"/>
        <dbReference type="ChEBI" id="CHEBI:16480"/>
        <dbReference type="ChEBI" id="CHEBI:17632"/>
        <dbReference type="ChEBI" id="CHEBI:57540"/>
        <dbReference type="ChEBI" id="CHEBI:57945"/>
        <dbReference type="EC" id="1.14.12.17"/>
    </reaction>
</comment>
<dbReference type="CDD" id="cd06184">
    <property type="entry name" value="flavohem_like_fad_nad_binding"/>
    <property type="match status" value="1"/>
</dbReference>
<gene>
    <name evidence="20" type="primary">hmpA</name>
    <name evidence="17" type="synonym">hmp</name>
    <name evidence="20" type="ORF">VXS00_17660</name>
</gene>
<dbReference type="PROSITE" id="PS01033">
    <property type="entry name" value="GLOBIN"/>
    <property type="match status" value="1"/>
</dbReference>
<dbReference type="PANTHER" id="PTHR43396">
    <property type="entry name" value="FLAVOHEMOPROTEIN"/>
    <property type="match status" value="1"/>
</dbReference>
<keyword evidence="13 17" id="KW-0520">NAD</keyword>
<feature type="binding site" evidence="17">
    <location>
        <position position="202"/>
    </location>
    <ligand>
        <name>FAD</name>
        <dbReference type="ChEBI" id="CHEBI:57692"/>
    </ligand>
</feature>
<dbReference type="Proteomes" id="UP001339429">
    <property type="component" value="Unassembled WGS sequence"/>
</dbReference>
<dbReference type="InterPro" id="IPR012292">
    <property type="entry name" value="Globin/Proto"/>
</dbReference>
<evidence type="ECO:0000256" key="8">
    <source>
        <dbReference type="ARBA" id="ARBA00022723"/>
    </source>
</evidence>
<evidence type="ECO:0000256" key="2">
    <source>
        <dbReference type="ARBA" id="ARBA00008414"/>
    </source>
</evidence>
<evidence type="ECO:0000256" key="12">
    <source>
        <dbReference type="ARBA" id="ARBA00023004"/>
    </source>
</evidence>
<proteinExistence type="inferred from homology"/>
<keyword evidence="3 17" id="KW-0813">Transport</keyword>
<dbReference type="EMBL" id="JAYXUD010000022">
    <property type="protein sequence ID" value="MEC6900474.1"/>
    <property type="molecule type" value="Genomic_DNA"/>
</dbReference>
<keyword evidence="8 17" id="KW-0479">Metal-binding</keyword>
<dbReference type="PROSITE" id="PS51384">
    <property type="entry name" value="FAD_FR"/>
    <property type="match status" value="1"/>
</dbReference>
<evidence type="ECO:0000256" key="4">
    <source>
        <dbReference type="ARBA" id="ARBA00022575"/>
    </source>
</evidence>
<feature type="binding site" evidence="17">
    <location>
        <begin position="282"/>
        <end position="287"/>
    </location>
    <ligand>
        <name>NADP(+)</name>
        <dbReference type="ChEBI" id="CHEBI:58349"/>
    </ligand>
</feature>
<evidence type="ECO:0000256" key="11">
    <source>
        <dbReference type="ARBA" id="ARBA00023002"/>
    </source>
</evidence>
<dbReference type="Gene3D" id="2.40.30.10">
    <property type="entry name" value="Translation factors"/>
    <property type="match status" value="1"/>
</dbReference>
<dbReference type="InterPro" id="IPR009050">
    <property type="entry name" value="Globin-like_sf"/>
</dbReference>
<comment type="function">
    <text evidence="14 17">Is involved in NO detoxification in an aerobic process, termed nitric oxide dioxygenase (NOD) reaction that utilizes O(2) and NAD(P)H to convert NO to nitrate, which protects the bacterium from various noxious nitrogen compounds. Therefore, plays a central role in the inducible response to nitrosative stress.</text>
</comment>
<sequence>MQLTKEKVMLTQKTIDIVKSTAPVIAAAGPAVTQHFYQRMFQHNPELKDIFNMSHQQGPDKNTPSSQQQALFNAICAYANNIDNLAVLLPAVEKIAQKHTSFLITADQYQIVGHHLLATIDELLAPGQEVLDAWGEAYGVLANVFINREQEIYQESDDKIGGWRGTREFVVTSKQPNSELITSFTFTPTDGGQVATYKPGQYLGIYINAQELANQEIRQYSLSSAPNNNHYRISVKRETQGTVSNYLHDKINVGDKIKLVAPAGDFFLDVNPQTPVTLISAGVGLTPMLAMLETLTQHQAPVNWLHATENGQQHAYKDHVKTLANQHSHISALTWYNAPTSGDRQVEDYDYQGLIELDKIATQISDPEMHFYCCGPVGFMQFIAKQLIELGVTSDRIHYECFGPHKVL</sequence>
<dbReference type="HAMAP" id="MF_01252">
    <property type="entry name" value="Hmp"/>
    <property type="match status" value="1"/>
</dbReference>
<feature type="site" description="Influences the redox potential of the prosthetic heme and FAD groups" evidence="17">
    <location>
        <position position="98"/>
    </location>
</feature>
<comment type="caution">
    <text evidence="20">The sequence shown here is derived from an EMBL/GenBank/DDBJ whole genome shotgun (WGS) entry which is preliminary data.</text>
</comment>
<feature type="domain" description="Globin" evidence="18">
    <location>
        <begin position="9"/>
        <end position="150"/>
    </location>
</feature>
<keyword evidence="11 17" id="KW-0560">Oxidoreductase</keyword>
<feature type="active site" description="Charge relay system" evidence="17">
    <location>
        <position position="149"/>
    </location>
</feature>
<dbReference type="InterPro" id="IPR017938">
    <property type="entry name" value="Riboflavin_synthase-like_b-brl"/>
</dbReference>
<evidence type="ECO:0000259" key="19">
    <source>
        <dbReference type="PROSITE" id="PS51384"/>
    </source>
</evidence>
<dbReference type="Pfam" id="PF00042">
    <property type="entry name" value="Globin"/>
    <property type="match status" value="1"/>
</dbReference>
<comment type="similarity">
    <text evidence="1 17">In the C-terminal section; belongs to the flavoprotein pyridine nucleotide cytochrome reductase family.</text>
</comment>
<feature type="domain" description="FAD-binding FR-type" evidence="19">
    <location>
        <begin position="164"/>
        <end position="269"/>
    </location>
</feature>
<keyword evidence="7 17" id="KW-0285">Flavoprotein</keyword>
<dbReference type="PRINTS" id="PR00371">
    <property type="entry name" value="FPNCR"/>
</dbReference>
<feature type="binding site" evidence="17">
    <location>
        <begin position="218"/>
        <end position="221"/>
    </location>
    <ligand>
        <name>FAD</name>
        <dbReference type="ChEBI" id="CHEBI:57692"/>
    </ligand>
</feature>
<name>A0ABU6LLS9_9GAMM</name>
<evidence type="ECO:0000256" key="13">
    <source>
        <dbReference type="ARBA" id="ARBA00023027"/>
    </source>
</evidence>
<dbReference type="PANTHER" id="PTHR43396:SF3">
    <property type="entry name" value="FLAVOHEMOPROTEIN"/>
    <property type="match status" value="1"/>
</dbReference>
<evidence type="ECO:0000256" key="5">
    <source>
        <dbReference type="ARBA" id="ARBA00022617"/>
    </source>
</evidence>
<feature type="binding site" evidence="17">
    <location>
        <begin position="401"/>
        <end position="404"/>
    </location>
    <ligand>
        <name>FAD</name>
        <dbReference type="ChEBI" id="CHEBI:57692"/>
    </ligand>
</feature>
<dbReference type="Gene3D" id="1.10.490.10">
    <property type="entry name" value="Globins"/>
    <property type="match status" value="1"/>
</dbReference>
<feature type="binding site" description="proximal binding residue" evidence="17">
    <location>
        <position position="99"/>
    </location>
    <ligand>
        <name>heme b</name>
        <dbReference type="ChEBI" id="CHEBI:60344"/>
    </ligand>
    <ligandPart>
        <name>Fe</name>
        <dbReference type="ChEBI" id="CHEBI:18248"/>
    </ligandPart>
</feature>